<name>A0AAV1IB93_9CHLO</name>
<gene>
    <name evidence="1" type="ORF">CVIRNUC_007170</name>
</gene>
<dbReference type="AlphaFoldDB" id="A0AAV1IB93"/>
<evidence type="ECO:0000313" key="2">
    <source>
        <dbReference type="Proteomes" id="UP001314263"/>
    </source>
</evidence>
<proteinExistence type="predicted"/>
<comment type="caution">
    <text evidence="1">The sequence shown here is derived from an EMBL/GenBank/DDBJ whole genome shotgun (WGS) entry which is preliminary data.</text>
</comment>
<accession>A0AAV1IB93</accession>
<protein>
    <submittedName>
        <fullName evidence="1">Uncharacterized protein</fullName>
    </submittedName>
</protein>
<keyword evidence="2" id="KW-1185">Reference proteome</keyword>
<dbReference type="EMBL" id="CAUYUE010000009">
    <property type="protein sequence ID" value="CAK0783967.1"/>
    <property type="molecule type" value="Genomic_DNA"/>
</dbReference>
<dbReference type="Proteomes" id="UP001314263">
    <property type="component" value="Unassembled WGS sequence"/>
</dbReference>
<reference evidence="1 2" key="1">
    <citation type="submission" date="2023-10" db="EMBL/GenBank/DDBJ databases">
        <authorList>
            <person name="Maclean D."/>
            <person name="Macfadyen A."/>
        </authorList>
    </citation>
    <scope>NUCLEOTIDE SEQUENCE [LARGE SCALE GENOMIC DNA]</scope>
</reference>
<sequence>MEGARAKSLPYDTAGNTCDHVVTAGCLAGLHCVLQAAGASCCGAAGEAAVAAGEVAAGAVAVAALAMRQPPAQAPQLLEVTQQPPLQPQQLLPAAADDATRPCTRTFKKGS</sequence>
<organism evidence="1 2">
    <name type="scientific">Coccomyxa viridis</name>
    <dbReference type="NCBI Taxonomy" id="1274662"/>
    <lineage>
        <taxon>Eukaryota</taxon>
        <taxon>Viridiplantae</taxon>
        <taxon>Chlorophyta</taxon>
        <taxon>core chlorophytes</taxon>
        <taxon>Trebouxiophyceae</taxon>
        <taxon>Trebouxiophyceae incertae sedis</taxon>
        <taxon>Coccomyxaceae</taxon>
        <taxon>Coccomyxa</taxon>
    </lineage>
</organism>
<evidence type="ECO:0000313" key="1">
    <source>
        <dbReference type="EMBL" id="CAK0783967.1"/>
    </source>
</evidence>